<dbReference type="PANTHER" id="PTHR10963">
    <property type="entry name" value="GLYCOSYL HYDROLASE-RELATED"/>
    <property type="match status" value="1"/>
</dbReference>
<gene>
    <name evidence="4" type="ORF">AB0A88_19750</name>
</gene>
<comment type="caution">
    <text evidence="4">The sequence shown here is derived from an EMBL/GenBank/DDBJ whole genome shotgun (WGS) entry which is preliminary data.</text>
</comment>
<evidence type="ECO:0000256" key="2">
    <source>
        <dbReference type="SAM" id="SignalP"/>
    </source>
</evidence>
<proteinExistence type="inferred from homology"/>
<dbReference type="RefSeq" id="WP_358476984.1">
    <property type="nucleotide sequence ID" value="NZ_JBEZAE010000012.1"/>
</dbReference>
<dbReference type="InterPro" id="IPR013320">
    <property type="entry name" value="ConA-like_dom_sf"/>
</dbReference>
<name>A0ABV3CC37_9ACTN</name>
<feature type="chain" id="PRO_5045690470" evidence="2">
    <location>
        <begin position="33"/>
        <end position="429"/>
    </location>
</feature>
<protein>
    <submittedName>
        <fullName evidence="4">Lectin</fullName>
    </submittedName>
</protein>
<dbReference type="SUPFAM" id="SSF49899">
    <property type="entry name" value="Concanavalin A-like lectins/glucanases"/>
    <property type="match status" value="1"/>
</dbReference>
<dbReference type="InterPro" id="IPR000772">
    <property type="entry name" value="Ricin_B_lectin"/>
</dbReference>
<reference evidence="4 5" key="1">
    <citation type="submission" date="2024-06" db="EMBL/GenBank/DDBJ databases">
        <title>The Natural Products Discovery Center: Release of the First 8490 Sequenced Strains for Exploring Actinobacteria Biosynthetic Diversity.</title>
        <authorList>
            <person name="Kalkreuter E."/>
            <person name="Kautsar S.A."/>
            <person name="Yang D."/>
            <person name="Bader C.D."/>
            <person name="Teijaro C.N."/>
            <person name="Fluegel L."/>
            <person name="Davis C.M."/>
            <person name="Simpson J.R."/>
            <person name="Lauterbach L."/>
            <person name="Steele A.D."/>
            <person name="Gui C."/>
            <person name="Meng S."/>
            <person name="Li G."/>
            <person name="Viehrig K."/>
            <person name="Ye F."/>
            <person name="Su P."/>
            <person name="Kiefer A.F."/>
            <person name="Nichols A."/>
            <person name="Cepeda A.J."/>
            <person name="Yan W."/>
            <person name="Fan B."/>
            <person name="Jiang Y."/>
            <person name="Adhikari A."/>
            <person name="Zheng C.-J."/>
            <person name="Schuster L."/>
            <person name="Cowan T.M."/>
            <person name="Smanski M.J."/>
            <person name="Chevrette M.G."/>
            <person name="De Carvalho L.P.S."/>
            <person name="Shen B."/>
        </authorList>
    </citation>
    <scope>NUCLEOTIDE SEQUENCE [LARGE SCALE GENOMIC DNA]</scope>
    <source>
        <strain evidence="4 5">NPDC045974</strain>
    </source>
</reference>
<keyword evidence="2" id="KW-0732">Signal</keyword>
<evidence type="ECO:0000256" key="1">
    <source>
        <dbReference type="ARBA" id="ARBA00006865"/>
    </source>
</evidence>
<evidence type="ECO:0000313" key="4">
    <source>
        <dbReference type="EMBL" id="MEU7072357.1"/>
    </source>
</evidence>
<dbReference type="Gene3D" id="2.60.120.200">
    <property type="match status" value="1"/>
</dbReference>
<feature type="domain" description="GH16" evidence="3">
    <location>
        <begin position="20"/>
        <end position="299"/>
    </location>
</feature>
<sequence length="429" mass="45307">MSALPSRRSRLLLALGLGCATVAALVSPTAQSSAIAATTSTSTSTAAVEVGAQATTFSDEFNAPAGAPVDGSKWNLETGDNVNNHERQYYTNSTRNAAHDGQGNLVITARRENPGNYNCWYGRCEYTSARLNTSGKFTQTYGTFEARLKMSRGQGMWPAFWMLGNDIGSVGWPQSGEIDVMENVGFEPNTVHGTLHGPGYSGSGGIGAGYSIGSPFADGFHTFRVEWAPDKLVWKVDGVTYQTRTPADLGGRQWVFDHPFFLILNLAVGGYWPGDPDGSTPMPNTLTVDYVRVTNDQPAPPTGTGGPITGLGGKCVDVAGANPANGTPVQLHDCNGTAAQKWTVNADGSIRALGKCLDVTAGSTADGAKLQLYDCNGTGAQKWRVEAARDIVNVAADKCLDIPNGNTANATRLQIWTCNGTTAQKWTVG</sequence>
<accession>A0ABV3CC37</accession>
<dbReference type="PROSITE" id="PS51762">
    <property type="entry name" value="GH16_2"/>
    <property type="match status" value="1"/>
</dbReference>
<dbReference type="EMBL" id="JBEZAE010000012">
    <property type="protein sequence ID" value="MEU7072357.1"/>
    <property type="molecule type" value="Genomic_DNA"/>
</dbReference>
<comment type="similarity">
    <text evidence="1">Belongs to the glycosyl hydrolase 16 family.</text>
</comment>
<dbReference type="SMART" id="SM00458">
    <property type="entry name" value="RICIN"/>
    <property type="match status" value="1"/>
</dbReference>
<dbReference type="Proteomes" id="UP001551329">
    <property type="component" value="Unassembled WGS sequence"/>
</dbReference>
<dbReference type="Pfam" id="PF00652">
    <property type="entry name" value="Ricin_B_lectin"/>
    <property type="match status" value="1"/>
</dbReference>
<dbReference type="PANTHER" id="PTHR10963:SF55">
    <property type="entry name" value="GLYCOSIDE HYDROLASE FAMILY 16 PROTEIN"/>
    <property type="match status" value="1"/>
</dbReference>
<feature type="signal peptide" evidence="2">
    <location>
        <begin position="1"/>
        <end position="32"/>
    </location>
</feature>
<dbReference type="InterPro" id="IPR035992">
    <property type="entry name" value="Ricin_B-like_lectins"/>
</dbReference>
<dbReference type="CDD" id="cd08023">
    <property type="entry name" value="GH16_laminarinase_like"/>
    <property type="match status" value="1"/>
</dbReference>
<dbReference type="NCBIfam" id="NF035930">
    <property type="entry name" value="lectin_2"/>
    <property type="match status" value="1"/>
</dbReference>
<dbReference type="SUPFAM" id="SSF50370">
    <property type="entry name" value="Ricin B-like lectins"/>
    <property type="match status" value="1"/>
</dbReference>
<organism evidence="4 5">
    <name type="scientific">Streptomyces narbonensis</name>
    <dbReference type="NCBI Taxonomy" id="67333"/>
    <lineage>
        <taxon>Bacteria</taxon>
        <taxon>Bacillati</taxon>
        <taxon>Actinomycetota</taxon>
        <taxon>Actinomycetes</taxon>
        <taxon>Kitasatosporales</taxon>
        <taxon>Streptomycetaceae</taxon>
        <taxon>Streptomyces</taxon>
    </lineage>
</organism>
<dbReference type="Pfam" id="PF00722">
    <property type="entry name" value="Glyco_hydro_16"/>
    <property type="match status" value="1"/>
</dbReference>
<keyword evidence="5" id="KW-1185">Reference proteome</keyword>
<dbReference type="CDD" id="cd23451">
    <property type="entry name" value="beta-trefoil_Ricin_laminarinase"/>
    <property type="match status" value="1"/>
</dbReference>
<dbReference type="PROSITE" id="PS50231">
    <property type="entry name" value="RICIN_B_LECTIN"/>
    <property type="match status" value="1"/>
</dbReference>
<evidence type="ECO:0000259" key="3">
    <source>
        <dbReference type="PROSITE" id="PS51762"/>
    </source>
</evidence>
<dbReference type="InterPro" id="IPR000757">
    <property type="entry name" value="Beta-glucanase-like"/>
</dbReference>
<dbReference type="InterPro" id="IPR050546">
    <property type="entry name" value="Glycosyl_Hydrlase_16"/>
</dbReference>
<evidence type="ECO:0000313" key="5">
    <source>
        <dbReference type="Proteomes" id="UP001551329"/>
    </source>
</evidence>
<dbReference type="Gene3D" id="2.80.10.50">
    <property type="match status" value="2"/>
</dbReference>